<accession>A0A1D6I0H6</accession>
<feature type="region of interest" description="Disordered" evidence="1">
    <location>
        <begin position="32"/>
        <end position="58"/>
    </location>
</feature>
<feature type="compositionally biased region" description="Polar residues" evidence="1">
    <location>
        <begin position="112"/>
        <end position="125"/>
    </location>
</feature>
<feature type="region of interest" description="Disordered" evidence="1">
    <location>
        <begin position="108"/>
        <end position="136"/>
    </location>
</feature>
<dbReference type="AlphaFoldDB" id="A0A1D6I0H6"/>
<evidence type="ECO:0000313" key="2">
    <source>
        <dbReference type="EMBL" id="ONM53780.1"/>
    </source>
</evidence>
<dbReference type="InParanoid" id="A0A1D6I0H6"/>
<gene>
    <name evidence="2" type="ORF">ZEAMMB73_Zm00001d019831</name>
</gene>
<dbReference type="EMBL" id="CM007650">
    <property type="protein sequence ID" value="ONM53779.1"/>
    <property type="molecule type" value="Genomic_DNA"/>
</dbReference>
<dbReference type="FunCoup" id="A0A1D6I0H6">
    <property type="interactions" value="3"/>
</dbReference>
<dbReference type="EMBL" id="CM007650">
    <property type="protein sequence ID" value="ONM53780.1"/>
    <property type="molecule type" value="Genomic_DNA"/>
</dbReference>
<name>A0A1D6I0H6_MAIZE</name>
<reference evidence="2" key="1">
    <citation type="submission" date="2015-12" db="EMBL/GenBank/DDBJ databases">
        <title>Update maize B73 reference genome by single molecule sequencing technologies.</title>
        <authorList>
            <consortium name="Maize Genome Sequencing Project"/>
            <person name="Ware D."/>
        </authorList>
    </citation>
    <scope>NUCLEOTIDE SEQUENCE [LARGE SCALE GENOMIC DNA]</scope>
    <source>
        <tissue evidence="2">Seedling</tissue>
    </source>
</reference>
<protein>
    <submittedName>
        <fullName evidence="2">Uncharacterized protein</fullName>
    </submittedName>
</protein>
<feature type="compositionally biased region" description="Basic residues" evidence="1">
    <location>
        <begin position="126"/>
        <end position="136"/>
    </location>
</feature>
<organism evidence="2">
    <name type="scientific">Zea mays</name>
    <name type="common">Maize</name>
    <dbReference type="NCBI Taxonomy" id="4577"/>
    <lineage>
        <taxon>Eukaryota</taxon>
        <taxon>Viridiplantae</taxon>
        <taxon>Streptophyta</taxon>
        <taxon>Embryophyta</taxon>
        <taxon>Tracheophyta</taxon>
        <taxon>Spermatophyta</taxon>
        <taxon>Magnoliopsida</taxon>
        <taxon>Liliopsida</taxon>
        <taxon>Poales</taxon>
        <taxon>Poaceae</taxon>
        <taxon>PACMAD clade</taxon>
        <taxon>Panicoideae</taxon>
        <taxon>Andropogonodae</taxon>
        <taxon>Andropogoneae</taxon>
        <taxon>Tripsacinae</taxon>
        <taxon>Zea</taxon>
    </lineage>
</organism>
<proteinExistence type="predicted"/>
<evidence type="ECO:0000256" key="1">
    <source>
        <dbReference type="SAM" id="MobiDB-lite"/>
    </source>
</evidence>
<sequence>MAASSLLLPWRASSGQAPAPCRHPLFLLSLPAPSPKQQVPVPPTSPMENSKPQPRPGVLAAQLGLTSSLSGHPSRCSTARTTCSTICATGCVWSCWCSAQRLRDATDLRSAYESSSKPAPLSTSRIAHRSSAKSPN</sequence>